<dbReference type="GO" id="GO:0005886">
    <property type="term" value="C:plasma membrane"/>
    <property type="evidence" value="ECO:0007669"/>
    <property type="project" value="TreeGrafter"/>
</dbReference>
<organism evidence="2">
    <name type="scientific">invertebrate metagenome</name>
    <dbReference type="NCBI Taxonomy" id="1711999"/>
    <lineage>
        <taxon>unclassified sequences</taxon>
        <taxon>metagenomes</taxon>
        <taxon>organismal metagenomes</taxon>
    </lineage>
</organism>
<dbReference type="Pfam" id="PF00873">
    <property type="entry name" value="ACR_tran"/>
    <property type="match status" value="1"/>
</dbReference>
<reference evidence="2" key="1">
    <citation type="submission" date="2018-10" db="EMBL/GenBank/DDBJ databases">
        <authorList>
            <person name="Gruber-Vodicka H."/>
            <person name="Jaeckle O."/>
        </authorList>
    </citation>
    <scope>NUCLEOTIDE SEQUENCE</scope>
</reference>
<keyword evidence="1" id="KW-0812">Transmembrane</keyword>
<name>A0A484H7L8_9ZZZZ</name>
<feature type="transmembrane region" description="Helical" evidence="1">
    <location>
        <begin position="461"/>
        <end position="485"/>
    </location>
</feature>
<dbReference type="Gene3D" id="3.30.70.1430">
    <property type="entry name" value="Multidrug efflux transporter AcrB pore domain"/>
    <property type="match status" value="2"/>
</dbReference>
<feature type="transmembrane region" description="Helical" evidence="1">
    <location>
        <begin position="331"/>
        <end position="350"/>
    </location>
</feature>
<feature type="transmembrane region" description="Helical" evidence="1">
    <location>
        <begin position="860"/>
        <end position="880"/>
    </location>
</feature>
<dbReference type="PRINTS" id="PR00702">
    <property type="entry name" value="ACRIFLAVINRP"/>
</dbReference>
<dbReference type="AlphaFoldDB" id="A0A484H7L8"/>
<accession>A0A484H7L8</accession>
<feature type="transmembrane region" description="Helical" evidence="1">
    <location>
        <begin position="382"/>
        <end position="405"/>
    </location>
</feature>
<feature type="transmembrane region" description="Helical" evidence="1">
    <location>
        <begin position="530"/>
        <end position="550"/>
    </location>
</feature>
<feature type="transmembrane region" description="Helical" evidence="1">
    <location>
        <begin position="1002"/>
        <end position="1027"/>
    </location>
</feature>
<feature type="transmembrane region" description="Helical" evidence="1">
    <location>
        <begin position="426"/>
        <end position="449"/>
    </location>
</feature>
<protein>
    <submittedName>
        <fullName evidence="2">RND multidrug efflux transporter Acriflavin resistance protein</fullName>
    </submittedName>
</protein>
<proteinExistence type="predicted"/>
<dbReference type="PANTHER" id="PTHR32063">
    <property type="match status" value="1"/>
</dbReference>
<dbReference type="SUPFAM" id="SSF82693">
    <property type="entry name" value="Multidrug efflux transporter AcrB pore domain, PN1, PN2, PC1 and PC2 subdomains"/>
    <property type="match status" value="2"/>
</dbReference>
<dbReference type="GO" id="GO:0042910">
    <property type="term" value="F:xenobiotic transmembrane transporter activity"/>
    <property type="evidence" value="ECO:0007669"/>
    <property type="project" value="TreeGrafter"/>
</dbReference>
<dbReference type="Gene3D" id="1.20.1640.10">
    <property type="entry name" value="Multidrug efflux transporter AcrB transmembrane domain"/>
    <property type="match status" value="2"/>
</dbReference>
<dbReference type="SUPFAM" id="SSF82866">
    <property type="entry name" value="Multidrug efflux transporter AcrB transmembrane domain"/>
    <property type="match status" value="2"/>
</dbReference>
<dbReference type="PANTHER" id="PTHR32063:SF0">
    <property type="entry name" value="SWARMING MOTILITY PROTEIN SWRC"/>
    <property type="match status" value="1"/>
</dbReference>
<sequence>MNLIESVIGHARTVVTTLILILLAGTFAFLDIPKEAQPDINIPILYIVIPHDGISPADAERLLIRPMETELRAVESIKEMRATAFEGGAHVLLEFEAGFDADQALVDVREKVNRAKPRLPTGTDEPAVHEVNFGLFPVVTVTLSGDVPERTLLRLARDLEKVIERLPPVLSVRVGGDRDQQIEIIIDPSVVESYGLSAHTLSQLLTRNNRLIAAGALDTGNGRFAVKVPGLLESVEDIMELPVQVANNAVVKVRDIASVHKTFKDGEGFARINGKPAVTLEVSKRIGQNVIETVEKVRTLVAEEQKRWPPGVRVDLLQDQSVHIREMLHDLQNSIFFAIILVMVVVMATLGPRSGLIVSVAIPGSFLLAILFLAITGLTINVVVLFSLILAVGMLVDGAVIITEYADRKMAEGLPRQAAYALSSRLMARPVLSSTATTVAAFLPLLFWTGVVGEFMKYLPITLTATLVASLLMALVFVPTVGALVGKRRSAHPDVLRAVANIEHGGNMLTMTGFTGWYARLLHHALYHPLFVLLSTLMLLIGVQGVYWTFGRGVQFFPEIEPTSAVLYVHARGNLATAEKDLLIREIEERVLAMEQHEFRVIYALSGREPGFTEVAEDVIGKVSLEFADWQQRRPADVILEEVRRRTATLPGIGIEVRKNRDGPPVGKPVQIQLSAEDFDLLLGAVETVRYGMETLGGFTDIEDNRPAPGIEWRLTVNRAQAAKYGVDVVAVGDMVSMVTRGLKFTDYRPEDSDKAVDIVARFSEIYRTIPQLDRLRVSTATGAIPLSSFVECRAEPKTGLLHRVNGQRALTVRADVLPGILVDERVHALQVWLKTINLDQNIIIQFRGESEEQDKSKAFLLKAFFVALFLIAIILLAEFNSFYSMLLILSAVIFSTIGVMLGLLFFNQPFGVIMGGISILALAGVVVNNNIVLLDTYDRLQRTFNPHEAALRTGVQRLRPVLLTASTAVLGLLPMMFGINIDFVERSVSIGAPSMQWWVQLSTAIVFGLSFATVLTLIVTPSALMLKTRRRE</sequence>
<dbReference type="Gene3D" id="3.30.70.1440">
    <property type="entry name" value="Multidrug efflux transporter AcrB pore domain"/>
    <property type="match status" value="1"/>
</dbReference>
<dbReference type="Gene3D" id="3.30.70.1320">
    <property type="entry name" value="Multidrug efflux transporter AcrB pore domain like"/>
    <property type="match status" value="1"/>
</dbReference>
<keyword evidence="1" id="KW-0472">Membrane</keyword>
<feature type="transmembrane region" description="Helical" evidence="1">
    <location>
        <begin position="887"/>
        <end position="907"/>
    </location>
</feature>
<feature type="transmembrane region" description="Helical" evidence="1">
    <location>
        <begin position="913"/>
        <end position="935"/>
    </location>
</feature>
<feature type="transmembrane region" description="Helical" evidence="1">
    <location>
        <begin position="962"/>
        <end position="982"/>
    </location>
</feature>
<dbReference type="SUPFAM" id="SSF82714">
    <property type="entry name" value="Multidrug efflux transporter AcrB TolC docking domain, DN and DC subdomains"/>
    <property type="match status" value="2"/>
</dbReference>
<feature type="transmembrane region" description="Helical" evidence="1">
    <location>
        <begin position="357"/>
        <end position="376"/>
    </location>
</feature>
<evidence type="ECO:0000313" key="2">
    <source>
        <dbReference type="EMBL" id="VBB69744.1"/>
    </source>
</evidence>
<evidence type="ECO:0000256" key="1">
    <source>
        <dbReference type="SAM" id="Phobius"/>
    </source>
</evidence>
<dbReference type="Gene3D" id="3.30.2090.10">
    <property type="entry name" value="Multidrug efflux transporter AcrB TolC docking domain, DN and DC subdomains"/>
    <property type="match status" value="2"/>
</dbReference>
<dbReference type="InterPro" id="IPR001036">
    <property type="entry name" value="Acrflvin-R"/>
</dbReference>
<dbReference type="InterPro" id="IPR027463">
    <property type="entry name" value="AcrB_DN_DC_subdom"/>
</dbReference>
<gene>
    <name evidence="2" type="ORF">RIEGSTA812A_PEG_1217</name>
</gene>
<keyword evidence="1" id="KW-1133">Transmembrane helix</keyword>
<dbReference type="EMBL" id="LR026963">
    <property type="protein sequence ID" value="VBB69744.1"/>
    <property type="molecule type" value="Genomic_DNA"/>
</dbReference>